<accession>A0ACB8ZUE1</accession>
<gene>
    <name evidence="1" type="ORF">L6452_26853</name>
</gene>
<evidence type="ECO:0000313" key="1">
    <source>
        <dbReference type="EMBL" id="KAI3701632.1"/>
    </source>
</evidence>
<name>A0ACB8ZUE1_ARCLA</name>
<reference evidence="1 2" key="2">
    <citation type="journal article" date="2022" name="Mol. Ecol. Resour.">
        <title>The genomes of chicory, endive, great burdock and yacon provide insights into Asteraceae paleo-polyploidization history and plant inulin production.</title>
        <authorList>
            <person name="Fan W."/>
            <person name="Wang S."/>
            <person name="Wang H."/>
            <person name="Wang A."/>
            <person name="Jiang F."/>
            <person name="Liu H."/>
            <person name="Zhao H."/>
            <person name="Xu D."/>
            <person name="Zhang Y."/>
        </authorList>
    </citation>
    <scope>NUCLEOTIDE SEQUENCE [LARGE SCALE GENOMIC DNA]</scope>
    <source>
        <strain evidence="2">cv. Niubang</strain>
    </source>
</reference>
<protein>
    <submittedName>
        <fullName evidence="1">Uncharacterized protein</fullName>
    </submittedName>
</protein>
<reference evidence="2" key="1">
    <citation type="journal article" date="2022" name="Mol. Ecol. Resour.">
        <title>The genomes of chicory, endive, great burdock and yacon provide insights into Asteraceae palaeo-polyploidization history and plant inulin production.</title>
        <authorList>
            <person name="Fan W."/>
            <person name="Wang S."/>
            <person name="Wang H."/>
            <person name="Wang A."/>
            <person name="Jiang F."/>
            <person name="Liu H."/>
            <person name="Zhao H."/>
            <person name="Xu D."/>
            <person name="Zhang Y."/>
        </authorList>
    </citation>
    <scope>NUCLEOTIDE SEQUENCE [LARGE SCALE GENOMIC DNA]</scope>
    <source>
        <strain evidence="2">cv. Niubang</strain>
    </source>
</reference>
<sequence length="231" mass="25488">MADNPRTEISLLVSFSSADVGARVVGITNEGPIIQSISGVAPFYSPASTILFPYPYAPLNLSIITIVAKFPRLVSTGILDLKSTSDVMVTPKISFNYYSSSEDLQQCPNAVNIFDKMLRTQAMETYKFSDHDGKYFQFIGFSLPENPSNEESMEAFCRNTLRTYWHFHGGCLVNKVVDGDLKVIGINGLRVLDGSVFSDSPGTNPHATLMMLGRYIGIMILNARGYHDLHS</sequence>
<comment type="caution">
    <text evidence="1">The sequence shown here is derived from an EMBL/GenBank/DDBJ whole genome shotgun (WGS) entry which is preliminary data.</text>
</comment>
<dbReference type="EMBL" id="CM042055">
    <property type="protein sequence ID" value="KAI3701632.1"/>
    <property type="molecule type" value="Genomic_DNA"/>
</dbReference>
<dbReference type="Proteomes" id="UP001055879">
    <property type="component" value="Linkage Group LG09"/>
</dbReference>
<organism evidence="1 2">
    <name type="scientific">Arctium lappa</name>
    <name type="common">Greater burdock</name>
    <name type="synonym">Lappa major</name>
    <dbReference type="NCBI Taxonomy" id="4217"/>
    <lineage>
        <taxon>Eukaryota</taxon>
        <taxon>Viridiplantae</taxon>
        <taxon>Streptophyta</taxon>
        <taxon>Embryophyta</taxon>
        <taxon>Tracheophyta</taxon>
        <taxon>Spermatophyta</taxon>
        <taxon>Magnoliopsida</taxon>
        <taxon>eudicotyledons</taxon>
        <taxon>Gunneridae</taxon>
        <taxon>Pentapetalae</taxon>
        <taxon>asterids</taxon>
        <taxon>campanulids</taxon>
        <taxon>Asterales</taxon>
        <taxon>Asteraceae</taxon>
        <taxon>Carduoideae</taxon>
        <taxon>Cardueae</taxon>
        <taxon>Arctiinae</taxon>
        <taxon>Arctium</taxon>
    </lineage>
</organism>
<proteinExistence type="predicted"/>
<evidence type="ECO:0000313" key="2">
    <source>
        <dbReference type="Proteomes" id="UP001055879"/>
    </source>
</evidence>
<keyword evidence="2" id="KW-1185">Reference proteome</keyword>